<organism evidence="1 2">
    <name type="scientific">Novosphingobium cyanobacteriorum</name>
    <dbReference type="NCBI Taxonomy" id="3024215"/>
    <lineage>
        <taxon>Bacteria</taxon>
        <taxon>Pseudomonadati</taxon>
        <taxon>Pseudomonadota</taxon>
        <taxon>Alphaproteobacteria</taxon>
        <taxon>Sphingomonadales</taxon>
        <taxon>Sphingomonadaceae</taxon>
        <taxon>Novosphingobium</taxon>
    </lineage>
</organism>
<accession>A0ABT6CID9</accession>
<dbReference type="EMBL" id="JAROCY010000009">
    <property type="protein sequence ID" value="MDF8333681.1"/>
    <property type="molecule type" value="Genomic_DNA"/>
</dbReference>
<keyword evidence="2" id="KW-1185">Reference proteome</keyword>
<comment type="caution">
    <text evidence="1">The sequence shown here is derived from an EMBL/GenBank/DDBJ whole genome shotgun (WGS) entry which is preliminary data.</text>
</comment>
<reference evidence="1 2" key="1">
    <citation type="submission" date="2023-03" db="EMBL/GenBank/DDBJ databases">
        <title>Novosphingobium cyanobacteriorum sp. nov., isolated from a eutrophic reservoir during the Microcystis bloom period.</title>
        <authorList>
            <person name="Kang M."/>
            <person name="Le V."/>
            <person name="Ko S.-R."/>
            <person name="Lee S.-A."/>
            <person name="Ahn C.-Y."/>
        </authorList>
    </citation>
    <scope>NUCLEOTIDE SEQUENCE [LARGE SCALE GENOMIC DNA]</scope>
    <source>
        <strain evidence="1 2">HBC54</strain>
    </source>
</reference>
<protein>
    <submittedName>
        <fullName evidence="1">Uncharacterized protein</fullName>
    </submittedName>
</protein>
<proteinExistence type="predicted"/>
<dbReference type="RefSeq" id="WP_277277615.1">
    <property type="nucleotide sequence ID" value="NZ_JAROCY010000009.1"/>
</dbReference>
<sequence>MTMTGTLRHVFPAGERVGELRIGRSTPPFALQLQHNRDPLHIGFASFSKHRTHTMLMKLARAVAETSFGRAAIVRIG</sequence>
<name>A0ABT6CID9_9SPHN</name>
<evidence type="ECO:0000313" key="2">
    <source>
        <dbReference type="Proteomes" id="UP001222770"/>
    </source>
</evidence>
<evidence type="ECO:0000313" key="1">
    <source>
        <dbReference type="EMBL" id="MDF8333681.1"/>
    </source>
</evidence>
<gene>
    <name evidence="1" type="ORF">POM99_10755</name>
</gene>
<dbReference type="Proteomes" id="UP001222770">
    <property type="component" value="Unassembled WGS sequence"/>
</dbReference>